<feature type="binding site" evidence="22">
    <location>
        <position position="168"/>
    </location>
    <ligand>
        <name>Cu(2+)</name>
        <dbReference type="ChEBI" id="CHEBI:29036"/>
        <label>1</label>
        <note>catalytic</note>
    </ligand>
</feature>
<comment type="subcellular location">
    <subcellularLocation>
        <location evidence="2">Cytoplasmic vesicle</location>
        <location evidence="2">Secretory vesicle membrane</location>
        <topology evidence="2">Single-pass membrane protein</topology>
    </subcellularLocation>
</comment>
<dbReference type="Pfam" id="PF03712">
    <property type="entry name" value="Cu2_monoox_C"/>
    <property type="match status" value="1"/>
</dbReference>
<keyword evidence="14 27" id="KW-0472">Membrane</keyword>
<dbReference type="Ensembl" id="ENSACCT00020019314.1">
    <property type="protein sequence ID" value="ENSACCP00020018497.1"/>
    <property type="gene ID" value="ENSACCG00020012656.1"/>
</dbReference>
<evidence type="ECO:0000256" key="11">
    <source>
        <dbReference type="ARBA" id="ARBA00023002"/>
    </source>
</evidence>
<feature type="binding site" evidence="22">
    <location>
        <position position="103"/>
    </location>
    <ligand>
        <name>Cu(2+)</name>
        <dbReference type="ChEBI" id="CHEBI:29036"/>
        <label>1</label>
        <note>catalytic</note>
    </ligand>
</feature>
<comment type="cofactor">
    <cofactor evidence="22">
        <name>Cu(2+)</name>
        <dbReference type="ChEBI" id="CHEBI:29036"/>
    </cofactor>
    <text evidence="22">Binds 2 Cu(2+) ions per subunit.</text>
</comment>
<keyword evidence="13" id="KW-0503">Monooxygenase</keyword>
<dbReference type="Gene3D" id="2.60.120.310">
    <property type="entry name" value="Copper type II, ascorbate-dependent monooxygenase, N-terminal domain"/>
    <property type="match status" value="1"/>
</dbReference>
<feature type="disulfide bond" evidence="23">
    <location>
        <begin position="77"/>
        <end position="122"/>
    </location>
</feature>
<dbReference type="InterPro" id="IPR000720">
    <property type="entry name" value="PHM/PAL"/>
</dbReference>
<evidence type="ECO:0000256" key="1">
    <source>
        <dbReference type="ARBA" id="ARBA00000686"/>
    </source>
</evidence>
<evidence type="ECO:0000256" key="5">
    <source>
        <dbReference type="ARBA" id="ARBA00022692"/>
    </source>
</evidence>
<evidence type="ECO:0000256" key="8">
    <source>
        <dbReference type="ARBA" id="ARBA00022737"/>
    </source>
</evidence>
<evidence type="ECO:0000256" key="21">
    <source>
        <dbReference type="PIRSR" id="PIRSR600720-1"/>
    </source>
</evidence>
<evidence type="ECO:0000256" key="28">
    <source>
        <dbReference type="SAM" id="SignalP"/>
    </source>
</evidence>
<comment type="cofactor">
    <cofactor evidence="22">
        <name>Zn(2+)</name>
        <dbReference type="ChEBI" id="CHEBI:29105"/>
    </cofactor>
    <text evidence="22">Binds one Zn(2+) ion per subunit.</text>
</comment>
<feature type="disulfide bond" evidence="23">
    <location>
        <begin position="223"/>
        <end position="330"/>
    </location>
</feature>
<keyword evidence="12 22" id="KW-0186">Copper</keyword>
<evidence type="ECO:0000256" key="6">
    <source>
        <dbReference type="ARBA" id="ARBA00022723"/>
    </source>
</evidence>
<keyword evidence="15 23" id="KW-1015">Disulfide bond</keyword>
<dbReference type="FunFam" id="2.60.120.310:FF:000001">
    <property type="entry name" value="peptidyl-glycine alpha-amidating monooxygenase isoform X1"/>
    <property type="match status" value="1"/>
</dbReference>
<dbReference type="InterPro" id="IPR020611">
    <property type="entry name" value="Cu2_ascorb_mOase_CS-1"/>
</dbReference>
<evidence type="ECO:0000259" key="30">
    <source>
        <dbReference type="Pfam" id="PF03712"/>
    </source>
</evidence>
<feature type="disulfide bond" evidence="23">
    <location>
        <begin position="525"/>
        <end position="546"/>
    </location>
</feature>
<keyword evidence="17" id="KW-0456">Lyase</keyword>
<dbReference type="SUPFAM" id="SSF49742">
    <property type="entry name" value="PHM/PNGase F"/>
    <property type="match status" value="2"/>
</dbReference>
<dbReference type="CDD" id="cd14958">
    <property type="entry name" value="NHL_PAL_like"/>
    <property type="match status" value="1"/>
</dbReference>
<comment type="similarity">
    <text evidence="4">In the N-terminal section; belongs to the copper type II ascorbate-dependent monooxygenase family.</text>
</comment>
<feature type="binding site" evidence="22">
    <location>
        <position position="240"/>
    </location>
    <ligand>
        <name>Cu(2+)</name>
        <dbReference type="ChEBI" id="CHEBI:29036"/>
        <label>1</label>
        <note>catalytic</note>
    </ligand>
</feature>
<dbReference type="FunFam" id="2.60.120.230:FF:000002">
    <property type="entry name" value="Peptidyl-glycine alpha-amidating monooxygenase B"/>
    <property type="match status" value="1"/>
</dbReference>
<keyword evidence="11" id="KW-0560">Oxidoreductase</keyword>
<dbReference type="Gene3D" id="2.60.120.230">
    <property type="match status" value="1"/>
</dbReference>
<keyword evidence="32" id="KW-1185">Reference proteome</keyword>
<keyword evidence="19" id="KW-0968">Cytoplasmic vesicle</keyword>
<feature type="disulfide bond" evidence="23">
    <location>
        <begin position="43"/>
        <end position="182"/>
    </location>
</feature>
<dbReference type="InterPro" id="IPR011042">
    <property type="entry name" value="6-blade_b-propeller_TolB-like"/>
</dbReference>
<keyword evidence="6 22" id="KW-0479">Metal-binding</keyword>
<feature type="disulfide bond" evidence="23">
    <location>
        <begin position="110"/>
        <end position="127"/>
    </location>
</feature>
<dbReference type="InterPro" id="IPR014783">
    <property type="entry name" value="Cu2_ascorb_mOase_CS-2"/>
</dbReference>
<dbReference type="FunFam" id="2.120.10.30:FF:000016">
    <property type="entry name" value="peptidyl-glycine alpha-amidating monooxygenase isoform X1"/>
    <property type="match status" value="1"/>
</dbReference>
<evidence type="ECO:0000256" key="3">
    <source>
        <dbReference type="ARBA" id="ARBA00006026"/>
    </source>
</evidence>
<dbReference type="SUPFAM" id="SSF63829">
    <property type="entry name" value="Calcium-dependent phosphotriesterase"/>
    <property type="match status" value="1"/>
</dbReference>
<dbReference type="RefSeq" id="XP_029859798.1">
    <property type="nucleotide sequence ID" value="XM_030003938.1"/>
</dbReference>
<name>A0A663F1W9_AQUCH</name>
<dbReference type="PROSITE" id="PS00084">
    <property type="entry name" value="CU2_MONOOXYGENASE_1"/>
    <property type="match status" value="1"/>
</dbReference>
<dbReference type="InterPro" id="IPR000323">
    <property type="entry name" value="Cu2_ascorb_mOase_N"/>
</dbReference>
<feature type="binding site" evidence="22">
    <location>
        <position position="681"/>
    </location>
    <ligand>
        <name>Ca(2+)</name>
        <dbReference type="ChEBI" id="CHEBI:29108"/>
        <note>structural</note>
    </ligand>
</feature>
<organism evidence="31 32">
    <name type="scientific">Aquila chrysaetos chrysaetos</name>
    <dbReference type="NCBI Taxonomy" id="223781"/>
    <lineage>
        <taxon>Eukaryota</taxon>
        <taxon>Metazoa</taxon>
        <taxon>Chordata</taxon>
        <taxon>Craniata</taxon>
        <taxon>Vertebrata</taxon>
        <taxon>Euteleostomi</taxon>
        <taxon>Archelosauria</taxon>
        <taxon>Archosauria</taxon>
        <taxon>Dinosauria</taxon>
        <taxon>Saurischia</taxon>
        <taxon>Theropoda</taxon>
        <taxon>Coelurosauria</taxon>
        <taxon>Aves</taxon>
        <taxon>Neognathae</taxon>
        <taxon>Neoaves</taxon>
        <taxon>Telluraves</taxon>
        <taxon>Accipitrimorphae</taxon>
        <taxon>Accipitriformes</taxon>
        <taxon>Accipitridae</taxon>
        <taxon>Accipitrinae</taxon>
        <taxon>Aquila</taxon>
    </lineage>
</organism>
<evidence type="ECO:0000256" key="24">
    <source>
        <dbReference type="PIRSR" id="PIRSR600720-4"/>
    </source>
</evidence>
<dbReference type="GO" id="GO:0005576">
    <property type="term" value="C:extracellular region"/>
    <property type="evidence" value="ECO:0007669"/>
    <property type="project" value="TreeGrafter"/>
</dbReference>
<reference evidence="31" key="2">
    <citation type="submission" date="2025-09" db="UniProtKB">
        <authorList>
            <consortium name="Ensembl"/>
        </authorList>
    </citation>
    <scope>IDENTIFICATION</scope>
</reference>
<feature type="domain" description="Copper type II ascorbate-dependent monooxygenase N-terminal" evidence="29">
    <location>
        <begin position="61"/>
        <end position="172"/>
    </location>
</feature>
<dbReference type="PROSITE" id="PS51125">
    <property type="entry name" value="NHL"/>
    <property type="match status" value="3"/>
</dbReference>
<feature type="disulfide bond" evidence="23">
    <location>
        <begin position="289"/>
        <end position="311"/>
    </location>
</feature>
<evidence type="ECO:0000256" key="4">
    <source>
        <dbReference type="ARBA" id="ARBA00010263"/>
    </source>
</evidence>
<evidence type="ECO:0000256" key="12">
    <source>
        <dbReference type="ARBA" id="ARBA00023008"/>
    </source>
</evidence>
<dbReference type="PROSITE" id="PS00085">
    <property type="entry name" value="CU2_MONOOXYGENASE_2"/>
    <property type="match status" value="1"/>
</dbReference>
<feature type="chain" id="PRO_5025381510" evidence="28">
    <location>
        <begin position="22"/>
        <end position="872"/>
    </location>
</feature>
<feature type="compositionally biased region" description="Pro residues" evidence="26">
    <location>
        <begin position="863"/>
        <end position="872"/>
    </location>
</feature>
<evidence type="ECO:0000256" key="25">
    <source>
        <dbReference type="PROSITE-ProRule" id="PRU00504"/>
    </source>
</evidence>
<evidence type="ECO:0000256" key="20">
    <source>
        <dbReference type="ARBA" id="ARBA00048431"/>
    </source>
</evidence>
<feature type="binding site" evidence="22">
    <location>
        <position position="412"/>
    </location>
    <ligand>
        <name>Ca(2+)</name>
        <dbReference type="ChEBI" id="CHEBI:29108"/>
        <note>structural</note>
    </ligand>
</feature>
<feature type="transmembrane region" description="Helical" evidence="27">
    <location>
        <begin position="760"/>
        <end position="784"/>
    </location>
</feature>
<evidence type="ECO:0000256" key="27">
    <source>
        <dbReference type="SAM" id="Phobius"/>
    </source>
</evidence>
<sequence length="872" mass="97302">MAGLVNNLLILFLVFQNICLGFRSPLSVFKRYKDTTRCLSSECLGSDRTVISLGLSDFALDIRMPGVTPKQSDTYLCMSVPLPVDDEAYVVDFKPHASMDTVHHMLLFGCNEPSSTENYWDCDEGTCKDKSNILYAWARNAPPTRLPKGVGFRVGGEAGGRFFVLQVHYGDISAFRDKHKDCSGVTLHLTHQKQPLIAGMYLMMSVNTVIPPGEKVVDADIACHYKRFPMHLFAYRVHTHRLGKVVTGYRVRNGQWTLIGRQSPQLPQAFYPVEHPVDVNYDDILAARCVFSGEGRTTETRIGGTANDEMCNFYIMYYMEAKHAVSYMTCTQNANPEMFRNIPQEANIPIPVKSDMLKVTHGQHEETKGTDKSSLLQQAKKEEEEILDQDFHIEEAVEWPGLDLKLGQVSGLALDPENNLVIFHRGDHVWDENSFDSKFVYQQRGLGPIEQNTILVLNPSNAKLLHSMGKSLFYLPHGLSIDKNGNYWVTDVALHQVFKLGAHDKEPLLILGVALQPGSDKNHFCQPTDVAVDPITGSIYISDGYCNSRVIQFSPKGLYVMQWGEGTETSLGRARPGQFHIPHSLALIPDFSQLCIADRENGRIQCFKLETGEFIREIKHKSFGRELFAVSYVPGGFLFAVNGMPYPGEAEPVQGFVMNFSTGEIIDTFIPLRKNFEMPHDVVASEDKTVFVGDVHARAVWKFASIEKMEHRSVKKAGIEVQDIKESETIVEARLKNTPESTDHLKKQEKQHLVQQASTGVSFVLITTLLIIPVVVLLAILLFIRWRKTTVYGADGEHKLDSSSGRILGKLRGKGGGGLNLGNFFASHKGYSRKGFDRLSTEGSDQEKDEDDGTDSEEECSAPLPPSAPSSS</sequence>
<dbReference type="AlphaFoldDB" id="A0A663F1W9"/>
<evidence type="ECO:0000313" key="32">
    <source>
        <dbReference type="Proteomes" id="UP000472275"/>
    </source>
</evidence>
<evidence type="ECO:0000259" key="29">
    <source>
        <dbReference type="Pfam" id="PF01082"/>
    </source>
</evidence>
<feature type="signal peptide" evidence="28">
    <location>
        <begin position="1"/>
        <end position="21"/>
    </location>
</feature>
<feature type="repeat" description="NHL" evidence="25">
    <location>
        <begin position="511"/>
        <end position="556"/>
    </location>
</feature>
<evidence type="ECO:0000256" key="2">
    <source>
        <dbReference type="ARBA" id="ARBA00004160"/>
    </source>
</evidence>
<feature type="binding site" evidence="21">
    <location>
        <position position="425"/>
    </location>
    <ligand>
        <name>a protein</name>
        <dbReference type="ChEBI" id="CHEBI:16541"/>
    </ligand>
    <ligandPart>
        <name>C-terminal Xaa-(2S)-2-hydroxyglycine residue</name>
        <dbReference type="ChEBI" id="CHEBI:142768"/>
    </ligandPart>
</feature>
<protein>
    <submittedName>
        <fullName evidence="31">Peptidylglycine alpha-amidating monooxygenase</fullName>
    </submittedName>
</protein>
<dbReference type="GO" id="GO:0004504">
    <property type="term" value="F:peptidylglycine monooxygenase activity"/>
    <property type="evidence" value="ECO:0007669"/>
    <property type="project" value="UniProtKB-EC"/>
</dbReference>
<comment type="catalytic activity">
    <reaction evidence="1">
        <text>a [peptide]-C-terminal (2S)-2-hydroxyglycine = a [peptide]-C-terminal amide + glyoxylate</text>
        <dbReference type="Rhea" id="RHEA:20924"/>
        <dbReference type="Rhea" id="RHEA-COMP:13485"/>
        <dbReference type="Rhea" id="RHEA-COMP:15321"/>
        <dbReference type="ChEBI" id="CHEBI:36655"/>
        <dbReference type="ChEBI" id="CHEBI:137001"/>
        <dbReference type="ChEBI" id="CHEBI:142768"/>
        <dbReference type="EC" id="4.3.2.5"/>
    </reaction>
</comment>
<feature type="binding site" evidence="22">
    <location>
        <position position="479"/>
    </location>
    <ligand>
        <name>Ca(2+)</name>
        <dbReference type="ChEBI" id="CHEBI:29108"/>
        <note>structural</note>
    </ligand>
</feature>
<keyword evidence="7 28" id="KW-0732">Signal</keyword>
<dbReference type="GeneID" id="115336613"/>
<keyword evidence="22" id="KW-0106">Calcium</keyword>
<feature type="binding site" evidence="21">
    <location>
        <position position="545"/>
    </location>
    <ligand>
        <name>a protein</name>
        <dbReference type="ChEBI" id="CHEBI:16541"/>
    </ligand>
    <ligandPart>
        <name>C-terminal Xaa-(2S)-2-hydroxyglycine residue</name>
        <dbReference type="ChEBI" id="CHEBI:142768"/>
    </ligandPart>
</feature>
<evidence type="ECO:0000256" key="17">
    <source>
        <dbReference type="ARBA" id="ARBA00023239"/>
    </source>
</evidence>
<dbReference type="GeneTree" id="ENSGT00940000156369"/>
<feature type="glycosylation site" description="N-linked (GlcNAc...) asparagine" evidence="24">
    <location>
        <position position="659"/>
    </location>
</feature>
<dbReference type="Proteomes" id="UP000472275">
    <property type="component" value="Chromosome Z"/>
</dbReference>
<dbReference type="Gene3D" id="2.120.10.30">
    <property type="entry name" value="TolB, C-terminal domain"/>
    <property type="match status" value="1"/>
</dbReference>
<keyword evidence="10 27" id="KW-1133">Transmembrane helix</keyword>
<dbReference type="InterPro" id="IPR024548">
    <property type="entry name" value="Cu2_monoox_C"/>
</dbReference>
<dbReference type="CTD" id="5066"/>
<evidence type="ECO:0000256" key="14">
    <source>
        <dbReference type="ARBA" id="ARBA00023136"/>
    </source>
</evidence>
<evidence type="ECO:0000256" key="19">
    <source>
        <dbReference type="ARBA" id="ARBA00023329"/>
    </source>
</evidence>
<dbReference type="InterPro" id="IPR001258">
    <property type="entry name" value="NHL_repeat"/>
</dbReference>
<gene>
    <name evidence="31" type="primary">PAM</name>
</gene>
<feature type="binding site" evidence="22">
    <location>
        <position position="477"/>
    </location>
    <ligand>
        <name>Zn(2+)</name>
        <dbReference type="ChEBI" id="CHEBI:29105"/>
        <note>catalytic</note>
    </ligand>
</feature>
<feature type="binding site" evidence="22">
    <location>
        <position position="104"/>
    </location>
    <ligand>
        <name>Cu(2+)</name>
        <dbReference type="ChEBI" id="CHEBI:29036"/>
        <label>1</label>
        <note>catalytic</note>
    </ligand>
</feature>
<feature type="binding site" evidence="22">
    <location>
        <position position="238"/>
    </location>
    <ligand>
        <name>Cu(2+)</name>
        <dbReference type="ChEBI" id="CHEBI:29036"/>
        <label>1</label>
        <note>catalytic</note>
    </ligand>
</feature>
<keyword evidence="18" id="KW-0511">Multifunctional enzyme</keyword>
<keyword evidence="9 22" id="KW-0862">Zinc</keyword>
<feature type="repeat" description="NHL" evidence="25">
    <location>
        <begin position="576"/>
        <end position="610"/>
    </location>
</feature>
<evidence type="ECO:0000256" key="9">
    <source>
        <dbReference type="ARBA" id="ARBA00022833"/>
    </source>
</evidence>
<feature type="binding site" evidence="22">
    <location>
        <position position="680"/>
    </location>
    <ligand>
        <name>Zn(2+)</name>
        <dbReference type="ChEBI" id="CHEBI:29105"/>
        <note>catalytic</note>
    </ligand>
</feature>
<dbReference type="InterPro" id="IPR014784">
    <property type="entry name" value="Cu2_ascorb_mOase-like_C"/>
</dbReference>
<dbReference type="GO" id="GO:0030658">
    <property type="term" value="C:transport vesicle membrane"/>
    <property type="evidence" value="ECO:0007669"/>
    <property type="project" value="UniProtKB-SubCell"/>
</dbReference>
<keyword evidence="8" id="KW-0677">Repeat</keyword>
<evidence type="ECO:0000256" key="22">
    <source>
        <dbReference type="PIRSR" id="PIRSR600720-2"/>
    </source>
</evidence>
<evidence type="ECO:0000313" key="31">
    <source>
        <dbReference type="Ensembl" id="ENSACCP00020018497.1"/>
    </source>
</evidence>
<reference evidence="31" key="1">
    <citation type="submission" date="2025-08" db="UniProtKB">
        <authorList>
            <consortium name="Ensembl"/>
        </authorList>
    </citation>
    <scope>IDENTIFICATION</scope>
</reference>
<accession>A0A663F1W9</accession>
<dbReference type="Pfam" id="PF01082">
    <property type="entry name" value="Cu2_monooxygen"/>
    <property type="match status" value="1"/>
</dbReference>
<comment type="similarity">
    <text evidence="3">In the C-terminal section; belongs to the peptidyl-alpha-hydroxyglycine alpha-amidating lyase family.</text>
</comment>
<evidence type="ECO:0000256" key="13">
    <source>
        <dbReference type="ARBA" id="ARBA00023033"/>
    </source>
</evidence>
<dbReference type="PANTHER" id="PTHR10680:SF14">
    <property type="entry name" value="PEPTIDYL-GLYCINE ALPHA-AMIDATING MONOOXYGENASE"/>
    <property type="match status" value="1"/>
</dbReference>
<dbReference type="PRINTS" id="PR00790">
    <property type="entry name" value="PAMONOXGNASE"/>
</dbReference>
<evidence type="ECO:0000256" key="7">
    <source>
        <dbReference type="ARBA" id="ARBA00022729"/>
    </source>
</evidence>
<comment type="catalytic activity">
    <reaction evidence="20">
        <text>a [peptide]-C-terminal glycine + 2 L-ascorbate + O2 = a [peptide]-C-terminal (2S)-2-hydroxyglycine + 2 monodehydro-L-ascorbate radical + H2O</text>
        <dbReference type="Rhea" id="RHEA:21452"/>
        <dbReference type="Rhea" id="RHEA-COMP:13486"/>
        <dbReference type="Rhea" id="RHEA-COMP:15321"/>
        <dbReference type="ChEBI" id="CHEBI:15377"/>
        <dbReference type="ChEBI" id="CHEBI:15379"/>
        <dbReference type="ChEBI" id="CHEBI:38290"/>
        <dbReference type="ChEBI" id="CHEBI:59513"/>
        <dbReference type="ChEBI" id="CHEBI:137000"/>
        <dbReference type="ChEBI" id="CHEBI:142768"/>
        <dbReference type="EC" id="1.14.17.3"/>
    </reaction>
</comment>
<keyword evidence="5 27" id="KW-0812">Transmembrane</keyword>
<evidence type="ECO:0000256" key="26">
    <source>
        <dbReference type="SAM" id="MobiDB-lite"/>
    </source>
</evidence>
<dbReference type="PANTHER" id="PTHR10680">
    <property type="entry name" value="PEPTIDYL-GLYCINE ALPHA-AMIDATING MONOOXYGENASE"/>
    <property type="match status" value="1"/>
</dbReference>
<keyword evidence="16 24" id="KW-0325">Glycoprotein</keyword>
<dbReference type="GO" id="GO:0004598">
    <property type="term" value="F:peptidylamidoglycolate lyase activity"/>
    <property type="evidence" value="ECO:0007669"/>
    <property type="project" value="UniProtKB-EC"/>
</dbReference>
<evidence type="ECO:0000256" key="10">
    <source>
        <dbReference type="ARBA" id="ARBA00022989"/>
    </source>
</evidence>
<feature type="binding site" evidence="22">
    <location>
        <position position="310"/>
    </location>
    <ligand>
        <name>Cu(2+)</name>
        <dbReference type="ChEBI" id="CHEBI:29036"/>
        <label>1</label>
        <note>catalytic</note>
    </ligand>
</feature>
<evidence type="ECO:0000256" key="23">
    <source>
        <dbReference type="PIRSR" id="PIRSR600720-3"/>
    </source>
</evidence>
<evidence type="ECO:0000256" key="16">
    <source>
        <dbReference type="ARBA" id="ARBA00023180"/>
    </source>
</evidence>
<feature type="compositionally biased region" description="Acidic residues" evidence="26">
    <location>
        <begin position="847"/>
        <end position="860"/>
    </location>
</feature>
<dbReference type="InterPro" id="IPR008977">
    <property type="entry name" value="PHM/PNGase_F_dom_sf"/>
</dbReference>
<dbReference type="GO" id="GO:0001519">
    <property type="term" value="P:peptide amidation"/>
    <property type="evidence" value="ECO:0007669"/>
    <property type="project" value="UniProtKB-ARBA"/>
</dbReference>
<dbReference type="InterPro" id="IPR036939">
    <property type="entry name" value="Cu2_ascorb_mOase_N_sf"/>
</dbReference>
<evidence type="ECO:0000256" key="15">
    <source>
        <dbReference type="ARBA" id="ARBA00023157"/>
    </source>
</evidence>
<feature type="repeat" description="NHL" evidence="25">
    <location>
        <begin position="465"/>
        <end position="503"/>
    </location>
</feature>
<feature type="disulfide bond" evidence="23">
    <location>
        <begin position="595"/>
        <end position="606"/>
    </location>
</feature>
<proteinExistence type="inferred from homology"/>
<feature type="region of interest" description="Disordered" evidence="26">
    <location>
        <begin position="834"/>
        <end position="872"/>
    </location>
</feature>
<dbReference type="GO" id="GO:0005507">
    <property type="term" value="F:copper ion binding"/>
    <property type="evidence" value="ECO:0007669"/>
    <property type="project" value="InterPro"/>
</dbReference>
<feature type="binding site" evidence="21">
    <location>
        <position position="599"/>
    </location>
    <ligand>
        <name>a protein</name>
        <dbReference type="ChEBI" id="CHEBI:16541"/>
    </ligand>
    <ligandPart>
        <name>C-terminal Xaa-(2S)-2-hydroxyglycine residue</name>
        <dbReference type="ChEBI" id="CHEBI:142768"/>
    </ligandPart>
</feature>
<dbReference type="Pfam" id="PF01436">
    <property type="entry name" value="NHL"/>
    <property type="match status" value="2"/>
</dbReference>
<evidence type="ECO:0000256" key="18">
    <source>
        <dbReference type="ARBA" id="ARBA00023268"/>
    </source>
</evidence>
<feature type="domain" description="Copper type II ascorbate-dependent monooxygenase C-terminal" evidence="30">
    <location>
        <begin position="197"/>
        <end position="342"/>
    </location>
</feature>
<feature type="binding site" evidence="22">
    <location>
        <position position="583"/>
    </location>
    <ligand>
        <name>Zn(2+)</name>
        <dbReference type="ChEBI" id="CHEBI:29105"/>
        <note>catalytic</note>
    </ligand>
</feature>